<sequence length="134" mass="14593">MAYDNYIHRCVRRTKRRNIKTKKTWLIHVTALRLEHVSALIRVQQQDVNVDPDVNVVTGVNVQAAKSSVTAADLVAVVKDALDRKTANAQTIPDVAAKSNVTAADLVVVVKGALDRKAANAQTIPDVAVRNECV</sequence>
<dbReference type="Proteomes" id="UP000005408">
    <property type="component" value="Unassembled WGS sequence"/>
</dbReference>
<dbReference type="EnsemblMetazoa" id="G30623.3">
    <property type="protein sequence ID" value="G30623.3:cds"/>
    <property type="gene ID" value="G30623"/>
</dbReference>
<accession>A0A8W8M534</accession>
<organism evidence="1 2">
    <name type="scientific">Magallana gigas</name>
    <name type="common">Pacific oyster</name>
    <name type="synonym">Crassostrea gigas</name>
    <dbReference type="NCBI Taxonomy" id="29159"/>
    <lineage>
        <taxon>Eukaryota</taxon>
        <taxon>Metazoa</taxon>
        <taxon>Spiralia</taxon>
        <taxon>Lophotrochozoa</taxon>
        <taxon>Mollusca</taxon>
        <taxon>Bivalvia</taxon>
        <taxon>Autobranchia</taxon>
        <taxon>Pteriomorphia</taxon>
        <taxon>Ostreida</taxon>
        <taxon>Ostreoidea</taxon>
        <taxon>Ostreidae</taxon>
        <taxon>Magallana</taxon>
    </lineage>
</organism>
<name>A0A8W8M534_MAGGI</name>
<evidence type="ECO:0000313" key="1">
    <source>
        <dbReference type="EnsemblMetazoa" id="G30623.3:cds"/>
    </source>
</evidence>
<evidence type="ECO:0000313" key="2">
    <source>
        <dbReference type="Proteomes" id="UP000005408"/>
    </source>
</evidence>
<proteinExistence type="predicted"/>
<dbReference type="AlphaFoldDB" id="A0A8W8M534"/>
<keyword evidence="2" id="KW-1185">Reference proteome</keyword>
<reference evidence="1" key="1">
    <citation type="submission" date="2022-08" db="UniProtKB">
        <authorList>
            <consortium name="EnsemblMetazoa"/>
        </authorList>
    </citation>
    <scope>IDENTIFICATION</scope>
    <source>
        <strain evidence="1">05x7-T-G4-1.051#20</strain>
    </source>
</reference>
<protein>
    <submittedName>
        <fullName evidence="1">Uncharacterized protein</fullName>
    </submittedName>
</protein>